<feature type="compositionally biased region" description="Basic and acidic residues" evidence="1">
    <location>
        <begin position="78"/>
        <end position="91"/>
    </location>
</feature>
<accession>A0A2I0J5U3</accession>
<dbReference type="Proteomes" id="UP000233551">
    <property type="component" value="Unassembled WGS sequence"/>
</dbReference>
<keyword evidence="3" id="KW-1185">Reference proteome</keyword>
<feature type="compositionally biased region" description="Basic and acidic residues" evidence="1">
    <location>
        <begin position="110"/>
        <end position="126"/>
    </location>
</feature>
<feature type="region of interest" description="Disordered" evidence="1">
    <location>
        <begin position="24"/>
        <end position="126"/>
    </location>
</feature>
<dbReference type="EMBL" id="PGOL01002047">
    <property type="protein sequence ID" value="PKI51086.1"/>
    <property type="molecule type" value="Genomic_DNA"/>
</dbReference>
<protein>
    <submittedName>
        <fullName evidence="2">Uncharacterized protein</fullName>
    </submittedName>
</protein>
<organism evidence="2 3">
    <name type="scientific">Punica granatum</name>
    <name type="common">Pomegranate</name>
    <dbReference type="NCBI Taxonomy" id="22663"/>
    <lineage>
        <taxon>Eukaryota</taxon>
        <taxon>Viridiplantae</taxon>
        <taxon>Streptophyta</taxon>
        <taxon>Embryophyta</taxon>
        <taxon>Tracheophyta</taxon>
        <taxon>Spermatophyta</taxon>
        <taxon>Magnoliopsida</taxon>
        <taxon>eudicotyledons</taxon>
        <taxon>Gunneridae</taxon>
        <taxon>Pentapetalae</taxon>
        <taxon>rosids</taxon>
        <taxon>malvids</taxon>
        <taxon>Myrtales</taxon>
        <taxon>Lythraceae</taxon>
        <taxon>Punica</taxon>
    </lineage>
</organism>
<gene>
    <name evidence="2" type="ORF">CRG98_028515</name>
</gene>
<name>A0A2I0J5U3_PUNGR</name>
<evidence type="ECO:0000313" key="3">
    <source>
        <dbReference type="Proteomes" id="UP000233551"/>
    </source>
</evidence>
<reference evidence="2 3" key="1">
    <citation type="submission" date="2017-11" db="EMBL/GenBank/DDBJ databases">
        <title>De-novo sequencing of pomegranate (Punica granatum L.) genome.</title>
        <authorList>
            <person name="Akparov Z."/>
            <person name="Amiraslanov A."/>
            <person name="Hajiyeva S."/>
            <person name="Abbasov M."/>
            <person name="Kaur K."/>
            <person name="Hamwieh A."/>
            <person name="Solovyev V."/>
            <person name="Salamov A."/>
            <person name="Braich B."/>
            <person name="Kosarev P."/>
            <person name="Mahmoud A."/>
            <person name="Hajiyev E."/>
            <person name="Babayeva S."/>
            <person name="Izzatullayeva V."/>
            <person name="Mammadov A."/>
            <person name="Mammadov A."/>
            <person name="Sharifova S."/>
            <person name="Ojaghi J."/>
            <person name="Eynullazada K."/>
            <person name="Bayramov B."/>
            <person name="Abdulazimova A."/>
            <person name="Shahmuradov I."/>
        </authorList>
    </citation>
    <scope>NUCLEOTIDE SEQUENCE [LARGE SCALE GENOMIC DNA]</scope>
    <source>
        <strain evidence="3">cv. AG2017</strain>
        <tissue evidence="2">Leaf</tissue>
    </source>
</reference>
<feature type="compositionally biased region" description="Polar residues" evidence="1">
    <location>
        <begin position="67"/>
        <end position="77"/>
    </location>
</feature>
<proteinExistence type="predicted"/>
<evidence type="ECO:0000256" key="1">
    <source>
        <dbReference type="SAM" id="MobiDB-lite"/>
    </source>
</evidence>
<dbReference type="AlphaFoldDB" id="A0A2I0J5U3"/>
<sequence length="126" mass="13817">MAERSLDPNRRGLAARRVRACTSATGAETLGRTRKQASGSKRVRTGALKGTNRSRRTLGTCGRACMQGTSGANGQTRESGDRHRSSHRDGCWSDYAGRRARALPSAWTQEQRRTSVSTRERGLNLK</sequence>
<evidence type="ECO:0000313" key="2">
    <source>
        <dbReference type="EMBL" id="PKI51086.1"/>
    </source>
</evidence>
<comment type="caution">
    <text evidence="2">The sequence shown here is derived from an EMBL/GenBank/DDBJ whole genome shotgun (WGS) entry which is preliminary data.</text>
</comment>